<evidence type="ECO:0008006" key="4">
    <source>
        <dbReference type="Google" id="ProtNLM"/>
    </source>
</evidence>
<dbReference type="VEuPathDB" id="FungiDB:C5L36_0C08740"/>
<dbReference type="HOGENOM" id="CLU_503483_0_0_1"/>
<dbReference type="EMBL" id="JQFK01000003">
    <property type="protein sequence ID" value="KGK40270.1"/>
    <property type="molecule type" value="Genomic_DNA"/>
</dbReference>
<feature type="compositionally biased region" description="Polar residues" evidence="1">
    <location>
        <begin position="101"/>
        <end position="120"/>
    </location>
</feature>
<feature type="region of interest" description="Disordered" evidence="1">
    <location>
        <begin position="26"/>
        <end position="120"/>
    </location>
</feature>
<feature type="compositionally biased region" description="Polar residues" evidence="1">
    <location>
        <begin position="27"/>
        <end position="59"/>
    </location>
</feature>
<dbReference type="SUPFAM" id="SSF47473">
    <property type="entry name" value="EF-hand"/>
    <property type="match status" value="1"/>
</dbReference>
<dbReference type="eggNOG" id="KOG0998">
    <property type="taxonomic scope" value="Eukaryota"/>
</dbReference>
<organism evidence="2 3">
    <name type="scientific">Pichia kudriavzevii</name>
    <name type="common">Yeast</name>
    <name type="synonym">Issatchenkia orientalis</name>
    <dbReference type="NCBI Taxonomy" id="4909"/>
    <lineage>
        <taxon>Eukaryota</taxon>
        <taxon>Fungi</taxon>
        <taxon>Dikarya</taxon>
        <taxon>Ascomycota</taxon>
        <taxon>Saccharomycotina</taxon>
        <taxon>Pichiomycetes</taxon>
        <taxon>Pichiales</taxon>
        <taxon>Pichiaceae</taxon>
        <taxon>Pichia</taxon>
    </lineage>
</organism>
<evidence type="ECO:0000313" key="2">
    <source>
        <dbReference type="EMBL" id="KGK40270.1"/>
    </source>
</evidence>
<sequence>MTGSQGTPSTTASQAAIAAAALFTSHPAPSSTNNANKVPSINGSADNKQLGRQENTIRTSKLHKMRTTVSRNQPSMRPLQTSSSVDNLHADKANGSRDYSIYNTPTSQVPQSATSISSKNNKWNDINNSSSSTALAAASSIAKRNPEMIISNAASPKLLRKQRVRKPPLVPQTTNPTIIANHLLQSEVSLQAPTSIVSTPSSSPKSLSNDSNIIPSHYPISTTQIPSHIKKLDLNTSVISVDPPMPSATTAPDNTAPNQRLRNSMGTSNSIYQQQSANVPSQQLVFRTTLRDDKKSKNKNSKSGFNENKPWKNHERETLNMITSDEKKRYEGVFAANKSSYLDLDPRLVDAESLKLSNFVNTYTPLNERIHSLIVYEIWTRSKIDKTTLSKIWSLVLDDRKRRWIKAVNNGSKEWLVEIPKNQIMTNTNGSRSSENVQDDTREQQVSYNLLDIDRNMFDDSTLTYEEFIVGMWLIDQCLYGRKLPKSIPVTVWETIGIDWSQKYQPHHHHHHQNLVGDLVNKGIKTGKSTKREVFKKVIGI</sequence>
<evidence type="ECO:0000313" key="3">
    <source>
        <dbReference type="Proteomes" id="UP000029867"/>
    </source>
</evidence>
<protein>
    <recommendedName>
        <fullName evidence="4">Increased rDNA silencing protein 4</fullName>
    </recommendedName>
</protein>
<comment type="caution">
    <text evidence="2">The sequence shown here is derived from an EMBL/GenBank/DDBJ whole genome shotgun (WGS) entry which is preliminary data.</text>
</comment>
<dbReference type="Proteomes" id="UP000029867">
    <property type="component" value="Unassembled WGS sequence"/>
</dbReference>
<feature type="region of interest" description="Disordered" evidence="1">
    <location>
        <begin position="289"/>
        <end position="316"/>
    </location>
</feature>
<evidence type="ECO:0000256" key="1">
    <source>
        <dbReference type="SAM" id="MobiDB-lite"/>
    </source>
</evidence>
<feature type="region of interest" description="Disordered" evidence="1">
    <location>
        <begin position="240"/>
        <end position="264"/>
    </location>
</feature>
<dbReference type="Gene3D" id="1.10.238.10">
    <property type="entry name" value="EF-hand"/>
    <property type="match status" value="1"/>
</dbReference>
<feature type="compositionally biased region" description="Polar residues" evidence="1">
    <location>
        <begin position="247"/>
        <end position="264"/>
    </location>
</feature>
<name>A0A099P5Q4_PICKU</name>
<accession>A0A099P5Q4</accession>
<dbReference type="InterPro" id="IPR011992">
    <property type="entry name" value="EF-hand-dom_pair"/>
</dbReference>
<dbReference type="AlphaFoldDB" id="A0A099P5Q4"/>
<feature type="compositionally biased region" description="Polar residues" evidence="1">
    <location>
        <begin position="67"/>
        <end position="86"/>
    </location>
</feature>
<gene>
    <name evidence="2" type="ORF">JL09_g542</name>
</gene>
<proteinExistence type="predicted"/>
<reference evidence="3" key="1">
    <citation type="journal article" date="2014" name="Microb. Cell Fact.">
        <title>Exploiting Issatchenkia orientalis SD108 for succinic acid production.</title>
        <authorList>
            <person name="Xiao H."/>
            <person name="Shao Z."/>
            <person name="Jiang Y."/>
            <person name="Dole S."/>
            <person name="Zhao H."/>
        </authorList>
    </citation>
    <scope>NUCLEOTIDE SEQUENCE [LARGE SCALE GENOMIC DNA]</scope>
    <source>
        <strain evidence="3">SD108</strain>
    </source>
</reference>